<dbReference type="GO" id="GO:0016020">
    <property type="term" value="C:membrane"/>
    <property type="evidence" value="ECO:0007669"/>
    <property type="project" value="UniProtKB-SubCell"/>
</dbReference>
<dbReference type="GO" id="GO:0005783">
    <property type="term" value="C:endoplasmic reticulum"/>
    <property type="evidence" value="ECO:0007669"/>
    <property type="project" value="TreeGrafter"/>
</dbReference>
<evidence type="ECO:0000313" key="7">
    <source>
        <dbReference type="EMBL" id="SGY44110.1"/>
    </source>
</evidence>
<evidence type="ECO:0000256" key="1">
    <source>
        <dbReference type="ARBA" id="ARBA00004141"/>
    </source>
</evidence>
<keyword evidence="4 6" id="KW-0472">Membrane</keyword>
<evidence type="ECO:0000256" key="3">
    <source>
        <dbReference type="ARBA" id="ARBA00022989"/>
    </source>
</evidence>
<dbReference type="STRING" id="796604.A0A2X0M6Q3"/>
<dbReference type="InterPro" id="IPR004776">
    <property type="entry name" value="Mem_transp_PIN-like"/>
</dbReference>
<comment type="subcellular location">
    <subcellularLocation>
        <location evidence="1">Membrane</location>
        <topology evidence="1">Multi-pass membrane protein</topology>
    </subcellularLocation>
</comment>
<feature type="compositionally biased region" description="Polar residues" evidence="5">
    <location>
        <begin position="349"/>
        <end position="359"/>
    </location>
</feature>
<feature type="compositionally biased region" description="Acidic residues" evidence="5">
    <location>
        <begin position="361"/>
        <end position="378"/>
    </location>
</feature>
<feature type="compositionally biased region" description="Low complexity" evidence="5">
    <location>
        <begin position="257"/>
        <end position="269"/>
    </location>
</feature>
<evidence type="ECO:0000313" key="8">
    <source>
        <dbReference type="Proteomes" id="UP000249464"/>
    </source>
</evidence>
<feature type="transmembrane region" description="Helical" evidence="6">
    <location>
        <begin position="61"/>
        <end position="81"/>
    </location>
</feature>
<feature type="compositionally biased region" description="Acidic residues" evidence="5">
    <location>
        <begin position="193"/>
        <end position="215"/>
    </location>
</feature>
<feature type="transmembrane region" description="Helical" evidence="6">
    <location>
        <begin position="164"/>
        <end position="182"/>
    </location>
</feature>
<dbReference type="Proteomes" id="UP000249464">
    <property type="component" value="Unassembled WGS sequence"/>
</dbReference>
<feature type="transmembrane region" description="Helical" evidence="6">
    <location>
        <begin position="625"/>
        <end position="650"/>
    </location>
</feature>
<dbReference type="PANTHER" id="PTHR31794">
    <property type="entry name" value="AUXIN EFFLUX TRANSPORTER FAMILY PROTEIN (EUROFUNG)"/>
    <property type="match status" value="1"/>
</dbReference>
<keyword evidence="8" id="KW-1185">Reference proteome</keyword>
<keyword evidence="2 6" id="KW-0812">Transmembrane</keyword>
<feature type="transmembrane region" description="Helical" evidence="6">
    <location>
        <begin position="20"/>
        <end position="40"/>
    </location>
</feature>
<feature type="transmembrane region" description="Helical" evidence="6">
    <location>
        <begin position="593"/>
        <end position="613"/>
    </location>
</feature>
<dbReference type="Pfam" id="PF03547">
    <property type="entry name" value="Mem_trans"/>
    <property type="match status" value="1"/>
</dbReference>
<feature type="region of interest" description="Disordered" evidence="5">
    <location>
        <begin position="320"/>
        <end position="398"/>
    </location>
</feature>
<evidence type="ECO:0000256" key="2">
    <source>
        <dbReference type="ARBA" id="ARBA00022692"/>
    </source>
</evidence>
<dbReference type="PANTHER" id="PTHR31794:SF2">
    <property type="entry name" value="AUXIN EFFLUX TRANSPORTER FAMILY PROTEIN (EUROFUNG)"/>
    <property type="match status" value="1"/>
</dbReference>
<feature type="transmembrane region" description="Helical" evidence="6">
    <location>
        <begin position="453"/>
        <end position="474"/>
    </location>
</feature>
<protein>
    <submittedName>
        <fullName evidence="7">BQ5605_C001g00117 protein</fullName>
    </submittedName>
</protein>
<dbReference type="EMBL" id="FQNC01000043">
    <property type="protein sequence ID" value="SGY44110.1"/>
    <property type="molecule type" value="Genomic_DNA"/>
</dbReference>
<dbReference type="AlphaFoldDB" id="A0A2X0M6Q3"/>
<evidence type="ECO:0000256" key="6">
    <source>
        <dbReference type="SAM" id="Phobius"/>
    </source>
</evidence>
<evidence type="ECO:0000256" key="4">
    <source>
        <dbReference type="ARBA" id="ARBA00023136"/>
    </source>
</evidence>
<reference evidence="7 8" key="1">
    <citation type="submission" date="2016-11" db="EMBL/GenBank/DDBJ databases">
        <authorList>
            <person name="Jaros S."/>
            <person name="Januszkiewicz K."/>
            <person name="Wedrychowicz H."/>
        </authorList>
    </citation>
    <scope>NUCLEOTIDE SEQUENCE [LARGE SCALE GENOMIC DNA]</scope>
</reference>
<feature type="region of interest" description="Disordered" evidence="5">
    <location>
        <begin position="193"/>
        <end position="305"/>
    </location>
</feature>
<feature type="transmembrane region" description="Helical" evidence="6">
    <location>
        <begin position="87"/>
        <end position="109"/>
    </location>
</feature>
<name>A0A2X0M6Q3_9BASI</name>
<keyword evidence="3 6" id="KW-1133">Transmembrane helix</keyword>
<sequence length="657" mass="71937">MVFIIRSSTLAELENAPNPLPALVLVVVESQHIGSIFSLVRWILAKKGIVDDKAKKILNKLNVSLFTPALLFSKVAFSLTPDKLADLIIIPIGFVICTVFSAGVAFAIAKVFRLKKAQRNFAIACTMFQNSNSLPIALMQSLIGEKMPLRWGPHDTKDQMLGRALSYLVLFSTLGIIVRWSFGVRLLTSAETEQDELESVDEEDGEGVEDLDVSPDLDATSPLLDSDEYCSKHRRRTASGLLSSNGKRAGNKPSHLGNGIENGIEGAGAWAQSQAEGEDHESRTSSEESIDGDTAGSVKSKNGNGAAKNGILLVKEPEELPPSAPLSVDPNATPRPNKKRTADRIFMSFPNTPIPSQYGSEVDDEDREYSDDDEEDQEMREWGPRSPAPARGDRDGWFEGERAQAVRRTFTKVRRPIKRFGIKIGVFVSLLWSDKTALARVLTARSMYLQMTVPLWAALLSLVVACIPPLQWALNEAEPLKSLVGTLTSVRHAIKNAGNCSVPITLVTLGAYFYRPSAPTSPSDPKLTFWERLNPFRKLTAAERRERRRTSSPGETRTVLVAVLSRMIIVPALLIPIFGYYAAMTVNVADDPIFVVVACLLIGSPTAITLAQITSSASGEMFEKLISRTLFVSYAIMTPPCTIALVLAALRIDQNQQ</sequence>
<proteinExistence type="predicted"/>
<feature type="transmembrane region" description="Helical" evidence="6">
    <location>
        <begin position="558"/>
        <end position="581"/>
    </location>
</feature>
<feature type="transmembrane region" description="Helical" evidence="6">
    <location>
        <begin position="121"/>
        <end position="144"/>
    </location>
</feature>
<organism evidence="7 8">
    <name type="scientific">Microbotryum silenes-dioicae</name>
    <dbReference type="NCBI Taxonomy" id="796604"/>
    <lineage>
        <taxon>Eukaryota</taxon>
        <taxon>Fungi</taxon>
        <taxon>Dikarya</taxon>
        <taxon>Basidiomycota</taxon>
        <taxon>Pucciniomycotina</taxon>
        <taxon>Microbotryomycetes</taxon>
        <taxon>Microbotryales</taxon>
        <taxon>Microbotryaceae</taxon>
        <taxon>Microbotryum</taxon>
    </lineage>
</organism>
<dbReference type="GO" id="GO:0055085">
    <property type="term" value="P:transmembrane transport"/>
    <property type="evidence" value="ECO:0007669"/>
    <property type="project" value="InterPro"/>
</dbReference>
<gene>
    <name evidence="7" type="primary">BQ5605_C001g00117</name>
    <name evidence="7" type="ORF">BQ5605_C001G00117</name>
</gene>
<accession>A0A2X0M6Q3</accession>
<evidence type="ECO:0000256" key="5">
    <source>
        <dbReference type="SAM" id="MobiDB-lite"/>
    </source>
</evidence>